<keyword evidence="1" id="KW-0175">Coiled coil</keyword>
<evidence type="ECO:0000256" key="1">
    <source>
        <dbReference type="SAM" id="Coils"/>
    </source>
</evidence>
<protein>
    <submittedName>
        <fullName evidence="2">Uncharacterized protein</fullName>
    </submittedName>
</protein>
<dbReference type="AlphaFoldDB" id="A0A084AC87"/>
<evidence type="ECO:0000313" key="3">
    <source>
        <dbReference type="Proteomes" id="UP000028401"/>
    </source>
</evidence>
<proteinExistence type="predicted"/>
<comment type="caution">
    <text evidence="2">The sequence shown here is derived from an EMBL/GenBank/DDBJ whole genome shotgun (WGS) entry which is preliminary data.</text>
</comment>
<reference evidence="2 3" key="1">
    <citation type="submission" date="2014-06" db="EMBL/GenBank/DDBJ databases">
        <title>Draft genome sequence of the putrescine producing strain Lactococcus lactis subsp cremoris GE214.</title>
        <authorList>
            <person name="Ladero V."/>
            <person name="Linares D.M."/>
            <person name="del Rio B."/>
            <person name="Mayo B."/>
            <person name="Martin M.C."/>
            <person name="Fernandez M."/>
            <person name="Alvarez M.A."/>
        </authorList>
    </citation>
    <scope>NUCLEOTIDE SEQUENCE [LARGE SCALE GENOMIC DNA]</scope>
    <source>
        <strain evidence="2 3">GE214</strain>
    </source>
</reference>
<evidence type="ECO:0000313" key="2">
    <source>
        <dbReference type="EMBL" id="KEY62916.1"/>
    </source>
</evidence>
<dbReference type="PATRIC" id="fig|1415168.3.peg.958"/>
<dbReference type="RefSeq" id="WP_042747994.1">
    <property type="nucleotide sequence ID" value="NZ_AZSI01000018.1"/>
</dbReference>
<feature type="coiled-coil region" evidence="1">
    <location>
        <begin position="133"/>
        <end position="160"/>
    </location>
</feature>
<gene>
    <name evidence="2" type="ORF">U725_00896</name>
</gene>
<organism evidence="2 3">
    <name type="scientific">Lactococcus cremoris subsp. cremoris GE214</name>
    <dbReference type="NCBI Taxonomy" id="1415168"/>
    <lineage>
        <taxon>Bacteria</taxon>
        <taxon>Bacillati</taxon>
        <taxon>Bacillota</taxon>
        <taxon>Bacilli</taxon>
        <taxon>Lactobacillales</taxon>
        <taxon>Streptococcaceae</taxon>
        <taxon>Lactococcus</taxon>
        <taxon>Lactococcus cremoris subsp. cremoris</taxon>
    </lineage>
</organism>
<dbReference type="Proteomes" id="UP000028401">
    <property type="component" value="Unassembled WGS sequence"/>
</dbReference>
<dbReference type="EMBL" id="AZSI01000018">
    <property type="protein sequence ID" value="KEY62916.1"/>
    <property type="molecule type" value="Genomic_DNA"/>
</dbReference>
<sequence length="343" mass="38541">MSEFEIALPSNQDTDIDFTNQGLYNYDFNSYSLAPLQKAAGLSLSEKIRTSVFSHISEAKLIEELSNKGEVEYVAKLSDYVKEKLKSGEWTLGIRKKTGETYAVIKDVSTGKSQSFVTLDKKVVQNLGNLPELSAIQGQLADIVEKIESLNRLVERVEQGQYNDRYAGFFSARQQVVEALSADDETVKKELLISAVKTNNDTIAKLMLAIHHDALAFIDTKIKPKEAQRIDNHLQNSIGYLNSTVQLNLVAHTALGEQQALIATLMNYKSFIGQTLLEEVGDTERTLAWQIDNAHKGMDGKFDEISLDVTDRITYLVDEVINKRIGEQDYERIETEKMHDAEL</sequence>
<name>A0A084AC87_LACLC</name>
<accession>A0A084AC87</accession>